<dbReference type="SUPFAM" id="SSF50447">
    <property type="entry name" value="Translation proteins"/>
    <property type="match status" value="1"/>
</dbReference>
<dbReference type="GO" id="GO:0005737">
    <property type="term" value="C:cytoplasm"/>
    <property type="evidence" value="ECO:0007669"/>
    <property type="project" value="UniProtKB-SubCell"/>
</dbReference>
<dbReference type="GO" id="GO:0005840">
    <property type="term" value="C:ribosome"/>
    <property type="evidence" value="ECO:0007669"/>
    <property type="project" value="InterPro"/>
</dbReference>
<organism evidence="8 9">
    <name type="scientific">Clostridium luticellarii</name>
    <dbReference type="NCBI Taxonomy" id="1691940"/>
    <lineage>
        <taxon>Bacteria</taxon>
        <taxon>Bacillati</taxon>
        <taxon>Bacillota</taxon>
        <taxon>Clostridia</taxon>
        <taxon>Eubacteriales</taxon>
        <taxon>Clostridiaceae</taxon>
        <taxon>Clostridium</taxon>
    </lineage>
</organism>
<dbReference type="HAMAP" id="MF_00014">
    <property type="entry name" value="Ribosome_mat_RimM"/>
    <property type="match status" value="1"/>
</dbReference>
<evidence type="ECO:0000259" key="7">
    <source>
        <dbReference type="Pfam" id="PF05239"/>
    </source>
</evidence>
<dbReference type="PANTHER" id="PTHR33692:SF1">
    <property type="entry name" value="RIBOSOME MATURATION FACTOR RIMM"/>
    <property type="match status" value="1"/>
</dbReference>
<proteinExistence type="inferred from homology"/>
<feature type="domain" description="RimM N-terminal" evidence="6">
    <location>
        <begin position="18"/>
        <end position="95"/>
    </location>
</feature>
<dbReference type="Gene3D" id="2.30.30.240">
    <property type="entry name" value="PRC-barrel domain"/>
    <property type="match status" value="1"/>
</dbReference>
<gene>
    <name evidence="5 8" type="primary">rimM</name>
    <name evidence="8" type="ORF">CLLU_05030</name>
</gene>
<dbReference type="InterPro" id="IPR002676">
    <property type="entry name" value="RimM_N"/>
</dbReference>
<sequence>MQLDFGYAEYYSMKEFITVGEIINTHGIKGELKVYPLTDDLKRFNLLKLVYIDGISKKVLQCKLQSNRVIIRIEGVNSIEEALHYKGKYLEVPRADAVKLKKGSYFIADIIGCSVVDEEGVFYGKVGDVLHTHSNDVYWIKGKNELLIPAIKDVVLNIDIEKQEIVIKPVKTWM</sequence>
<dbReference type="GO" id="GO:0006364">
    <property type="term" value="P:rRNA processing"/>
    <property type="evidence" value="ECO:0007669"/>
    <property type="project" value="UniProtKB-UniRule"/>
</dbReference>
<keyword evidence="9" id="KW-1185">Reference proteome</keyword>
<evidence type="ECO:0000256" key="3">
    <source>
        <dbReference type="ARBA" id="ARBA00022552"/>
    </source>
</evidence>
<dbReference type="InterPro" id="IPR011033">
    <property type="entry name" value="PRC_barrel-like_sf"/>
</dbReference>
<evidence type="ECO:0000256" key="4">
    <source>
        <dbReference type="ARBA" id="ARBA00023186"/>
    </source>
</evidence>
<comment type="similarity">
    <text evidence="5">Belongs to the RimM family.</text>
</comment>
<keyword evidence="4 5" id="KW-0143">Chaperone</keyword>
<dbReference type="InterPro" id="IPR009000">
    <property type="entry name" value="Transl_B-barrel_sf"/>
</dbReference>
<evidence type="ECO:0000313" key="9">
    <source>
        <dbReference type="Proteomes" id="UP000237798"/>
    </source>
</evidence>
<reference evidence="8 9" key="1">
    <citation type="submission" date="2018-03" db="EMBL/GenBank/DDBJ databases">
        <title>Genome sequence of Clostridium luticellarii DSM 29923.</title>
        <authorList>
            <person name="Poehlein A."/>
            <person name="Daniel R."/>
        </authorList>
    </citation>
    <scope>NUCLEOTIDE SEQUENCE [LARGE SCALE GENOMIC DNA]</scope>
    <source>
        <strain evidence="8 9">DSM 29923</strain>
    </source>
</reference>
<dbReference type="AlphaFoldDB" id="A0A2T0BRC8"/>
<dbReference type="EMBL" id="PVXP01000004">
    <property type="protein sequence ID" value="PRR86405.1"/>
    <property type="molecule type" value="Genomic_DNA"/>
</dbReference>
<dbReference type="Pfam" id="PF01782">
    <property type="entry name" value="RimM"/>
    <property type="match status" value="1"/>
</dbReference>
<dbReference type="GO" id="GO:0042274">
    <property type="term" value="P:ribosomal small subunit biogenesis"/>
    <property type="evidence" value="ECO:0007669"/>
    <property type="project" value="UniProtKB-UniRule"/>
</dbReference>
<protein>
    <recommendedName>
        <fullName evidence="5">Ribosome maturation factor RimM</fullName>
    </recommendedName>
</protein>
<comment type="caution">
    <text evidence="8">The sequence shown here is derived from an EMBL/GenBank/DDBJ whole genome shotgun (WGS) entry which is preliminary data.</text>
</comment>
<evidence type="ECO:0000256" key="5">
    <source>
        <dbReference type="HAMAP-Rule" id="MF_00014"/>
    </source>
</evidence>
<dbReference type="Proteomes" id="UP000237798">
    <property type="component" value="Unassembled WGS sequence"/>
</dbReference>
<keyword evidence="2 5" id="KW-0690">Ribosome biogenesis</keyword>
<comment type="function">
    <text evidence="5">An accessory protein needed during the final step in the assembly of 30S ribosomal subunit, possibly for assembly of the head region. Essential for efficient processing of 16S rRNA. May be needed both before and after RbfA during the maturation of 16S rRNA. It has affinity for free ribosomal 30S subunits but not for 70S ribosomes.</text>
</comment>
<feature type="domain" description="PRC-barrel" evidence="7">
    <location>
        <begin position="104"/>
        <end position="172"/>
    </location>
</feature>
<evidence type="ECO:0000256" key="2">
    <source>
        <dbReference type="ARBA" id="ARBA00022517"/>
    </source>
</evidence>
<dbReference type="InterPro" id="IPR036976">
    <property type="entry name" value="RimM_N_sf"/>
</dbReference>
<dbReference type="PANTHER" id="PTHR33692">
    <property type="entry name" value="RIBOSOME MATURATION FACTOR RIMM"/>
    <property type="match status" value="1"/>
</dbReference>
<dbReference type="InterPro" id="IPR027275">
    <property type="entry name" value="PRC-brl_dom"/>
</dbReference>
<dbReference type="NCBIfam" id="TIGR02273">
    <property type="entry name" value="16S_RimM"/>
    <property type="match status" value="1"/>
</dbReference>
<comment type="domain">
    <text evidence="5">The PRC barrel domain binds ribosomal protein uS19.</text>
</comment>
<dbReference type="Pfam" id="PF05239">
    <property type="entry name" value="PRC"/>
    <property type="match status" value="1"/>
</dbReference>
<dbReference type="GO" id="GO:0043022">
    <property type="term" value="F:ribosome binding"/>
    <property type="evidence" value="ECO:0007669"/>
    <property type="project" value="InterPro"/>
</dbReference>
<keyword evidence="1 5" id="KW-0963">Cytoplasm</keyword>
<name>A0A2T0BRC8_9CLOT</name>
<dbReference type="InterPro" id="IPR011961">
    <property type="entry name" value="RimM"/>
</dbReference>
<comment type="subunit">
    <text evidence="5">Binds ribosomal protein uS19.</text>
</comment>
<dbReference type="SUPFAM" id="SSF50346">
    <property type="entry name" value="PRC-barrel domain"/>
    <property type="match status" value="1"/>
</dbReference>
<evidence type="ECO:0000313" key="8">
    <source>
        <dbReference type="EMBL" id="PRR86405.1"/>
    </source>
</evidence>
<dbReference type="Gene3D" id="2.40.30.60">
    <property type="entry name" value="RimM"/>
    <property type="match status" value="1"/>
</dbReference>
<keyword evidence="3 5" id="KW-0698">rRNA processing</keyword>
<accession>A0A2T0BRC8</accession>
<comment type="subcellular location">
    <subcellularLocation>
        <location evidence="5">Cytoplasm</location>
    </subcellularLocation>
</comment>
<evidence type="ECO:0000259" key="6">
    <source>
        <dbReference type="Pfam" id="PF01782"/>
    </source>
</evidence>
<evidence type="ECO:0000256" key="1">
    <source>
        <dbReference type="ARBA" id="ARBA00022490"/>
    </source>
</evidence>